<proteinExistence type="predicted"/>
<comment type="caution">
    <text evidence="1">The sequence shown here is derived from an EMBL/GenBank/DDBJ whole genome shotgun (WGS) entry which is preliminary data.</text>
</comment>
<gene>
    <name evidence="1" type="ORF">COS33_01535</name>
</gene>
<organism evidence="1 2">
    <name type="scientific">Candidatus Wolfebacteria bacterium CG02_land_8_20_14_3_00_37_12</name>
    <dbReference type="NCBI Taxonomy" id="1975066"/>
    <lineage>
        <taxon>Bacteria</taxon>
        <taxon>Candidatus Wolfeibacteriota</taxon>
    </lineage>
</organism>
<evidence type="ECO:0000313" key="1">
    <source>
        <dbReference type="EMBL" id="PIV31760.1"/>
    </source>
</evidence>
<accession>A0A2M7CQ04</accession>
<protein>
    <submittedName>
        <fullName evidence="1">Uncharacterized protein</fullName>
    </submittedName>
</protein>
<sequence>MNTITIPKNEYSKLRRQSDAYKKLSSRFFEFMIKDPIEEVINDFRKTNLYTKGFLADLEDGLKKSSYAKK</sequence>
<name>A0A2M7CQ04_9BACT</name>
<dbReference type="AlphaFoldDB" id="A0A2M7CQ04"/>
<reference evidence="2" key="1">
    <citation type="submission" date="2017-09" db="EMBL/GenBank/DDBJ databases">
        <title>Depth-based differentiation of microbial function through sediment-hosted aquifers and enrichment of novel symbionts in the deep terrestrial subsurface.</title>
        <authorList>
            <person name="Probst A.J."/>
            <person name="Ladd B."/>
            <person name="Jarett J.K."/>
            <person name="Geller-Mcgrath D.E."/>
            <person name="Sieber C.M.K."/>
            <person name="Emerson J.B."/>
            <person name="Anantharaman K."/>
            <person name="Thomas B.C."/>
            <person name="Malmstrom R."/>
            <person name="Stieglmeier M."/>
            <person name="Klingl A."/>
            <person name="Woyke T."/>
            <person name="Ryan C.M."/>
            <person name="Banfield J.F."/>
        </authorList>
    </citation>
    <scope>NUCLEOTIDE SEQUENCE [LARGE SCALE GENOMIC DNA]</scope>
</reference>
<dbReference type="Proteomes" id="UP000230595">
    <property type="component" value="Unassembled WGS sequence"/>
</dbReference>
<dbReference type="EMBL" id="PEUH01000033">
    <property type="protein sequence ID" value="PIV31760.1"/>
    <property type="molecule type" value="Genomic_DNA"/>
</dbReference>
<evidence type="ECO:0000313" key="2">
    <source>
        <dbReference type="Proteomes" id="UP000230595"/>
    </source>
</evidence>